<sequence>MKQPLIYKIYSVAAALLVVIAASVASSATWFMFYQPREPACLKRMN</sequence>
<dbReference type="RefSeq" id="WP_114296935.1">
    <property type="nucleotide sequence ID" value="NZ_QPJT01000005.1"/>
</dbReference>
<keyword evidence="2" id="KW-1185">Reference proteome</keyword>
<accession>A0A369BAG2</accession>
<evidence type="ECO:0000313" key="1">
    <source>
        <dbReference type="EMBL" id="RCX18391.1"/>
    </source>
</evidence>
<dbReference type="NCBIfam" id="TIGR04223">
    <property type="entry name" value="quorum_AgrD"/>
    <property type="match status" value="1"/>
</dbReference>
<reference evidence="1 2" key="1">
    <citation type="submission" date="2018-07" db="EMBL/GenBank/DDBJ databases">
        <title>Genomic Encyclopedia of Type Strains, Phase IV (KMG-IV): sequencing the most valuable type-strain genomes for metagenomic binning, comparative biology and taxonomic classification.</title>
        <authorList>
            <person name="Goeker M."/>
        </authorList>
    </citation>
    <scope>NUCLEOTIDE SEQUENCE [LARGE SCALE GENOMIC DNA]</scope>
    <source>
        <strain evidence="1 2">DSM 27016</strain>
    </source>
</reference>
<proteinExistence type="predicted"/>
<evidence type="ECO:0000313" key="2">
    <source>
        <dbReference type="Proteomes" id="UP000253034"/>
    </source>
</evidence>
<protein>
    <submittedName>
        <fullName evidence="1">Cyclic lactone autoinducer peptide</fullName>
    </submittedName>
</protein>
<gene>
    <name evidence="1" type="ORF">DFR58_105155</name>
</gene>
<dbReference type="InterPro" id="IPR009229">
    <property type="entry name" value="AgrD"/>
</dbReference>
<organism evidence="1 2">
    <name type="scientific">Anaerobacterium chartisolvens</name>
    <dbReference type="NCBI Taxonomy" id="1297424"/>
    <lineage>
        <taxon>Bacteria</taxon>
        <taxon>Bacillati</taxon>
        <taxon>Bacillota</taxon>
        <taxon>Clostridia</taxon>
        <taxon>Eubacteriales</taxon>
        <taxon>Oscillospiraceae</taxon>
        <taxon>Anaerobacterium</taxon>
    </lineage>
</organism>
<dbReference type="Proteomes" id="UP000253034">
    <property type="component" value="Unassembled WGS sequence"/>
</dbReference>
<comment type="caution">
    <text evidence="1">The sequence shown here is derived from an EMBL/GenBank/DDBJ whole genome shotgun (WGS) entry which is preliminary data.</text>
</comment>
<dbReference type="AlphaFoldDB" id="A0A369BAG2"/>
<dbReference type="EMBL" id="QPJT01000005">
    <property type="protein sequence ID" value="RCX18391.1"/>
    <property type="molecule type" value="Genomic_DNA"/>
</dbReference>
<name>A0A369BAG2_9FIRM</name>